<feature type="domain" description="TNase-like" evidence="6">
    <location>
        <begin position="56"/>
        <end position="183"/>
    </location>
</feature>
<keyword evidence="8" id="KW-1185">Reference proteome</keyword>
<keyword evidence="1" id="KW-0540">Nuclease</keyword>
<name>A0ABW0R563_9BACL</name>
<dbReference type="EMBL" id="JBHSNC010000057">
    <property type="protein sequence ID" value="MFC5532325.1"/>
    <property type="molecule type" value="Genomic_DNA"/>
</dbReference>
<evidence type="ECO:0000313" key="8">
    <source>
        <dbReference type="Proteomes" id="UP001596108"/>
    </source>
</evidence>
<comment type="caution">
    <text evidence="7">The sequence shown here is derived from an EMBL/GenBank/DDBJ whole genome shotgun (WGS) entry which is preliminary data.</text>
</comment>
<keyword evidence="3" id="KW-0378">Hydrolase</keyword>
<accession>A0ABW0R563</accession>
<dbReference type="PANTHER" id="PTHR12302">
    <property type="entry name" value="EBNA2 BINDING PROTEIN P100"/>
    <property type="match status" value="1"/>
</dbReference>
<reference evidence="8" key="1">
    <citation type="journal article" date="2019" name="Int. J. Syst. Evol. Microbiol.">
        <title>The Global Catalogue of Microorganisms (GCM) 10K type strain sequencing project: providing services to taxonomists for standard genome sequencing and annotation.</title>
        <authorList>
            <consortium name="The Broad Institute Genomics Platform"/>
            <consortium name="The Broad Institute Genome Sequencing Center for Infectious Disease"/>
            <person name="Wu L."/>
            <person name="Ma J."/>
        </authorList>
    </citation>
    <scope>NUCLEOTIDE SEQUENCE [LARGE SCALE GENOMIC DNA]</scope>
    <source>
        <strain evidence="8">CGMCC 1.18578</strain>
    </source>
</reference>
<proteinExistence type="predicted"/>
<dbReference type="SMART" id="SM00318">
    <property type="entry name" value="SNc"/>
    <property type="match status" value="1"/>
</dbReference>
<protein>
    <submittedName>
        <fullName evidence="7">Thermonuclease family protein</fullName>
    </submittedName>
</protein>
<evidence type="ECO:0000256" key="5">
    <source>
        <dbReference type="SAM" id="SignalP"/>
    </source>
</evidence>
<evidence type="ECO:0000313" key="7">
    <source>
        <dbReference type="EMBL" id="MFC5532325.1"/>
    </source>
</evidence>
<feature type="chain" id="PRO_5046674729" evidence="5">
    <location>
        <begin position="25"/>
        <end position="257"/>
    </location>
</feature>
<evidence type="ECO:0000256" key="4">
    <source>
        <dbReference type="SAM" id="MobiDB-lite"/>
    </source>
</evidence>
<dbReference type="PANTHER" id="PTHR12302:SF3">
    <property type="entry name" value="SERINE_THREONINE-PROTEIN KINASE 31"/>
    <property type="match status" value="1"/>
</dbReference>
<dbReference type="Pfam" id="PF00565">
    <property type="entry name" value="SNase"/>
    <property type="match status" value="1"/>
</dbReference>
<evidence type="ECO:0000256" key="2">
    <source>
        <dbReference type="ARBA" id="ARBA00022759"/>
    </source>
</evidence>
<dbReference type="SUPFAM" id="SSF50199">
    <property type="entry name" value="Staphylococcal nuclease"/>
    <property type="match status" value="1"/>
</dbReference>
<dbReference type="RefSeq" id="WP_378114520.1">
    <property type="nucleotide sequence ID" value="NZ_JBHSNC010000057.1"/>
</dbReference>
<keyword evidence="2" id="KW-0255">Endonuclease</keyword>
<keyword evidence="5" id="KW-0732">Signal</keyword>
<evidence type="ECO:0000256" key="3">
    <source>
        <dbReference type="ARBA" id="ARBA00022801"/>
    </source>
</evidence>
<feature type="signal peptide" evidence="5">
    <location>
        <begin position="1"/>
        <end position="24"/>
    </location>
</feature>
<dbReference type="PROSITE" id="PS50830">
    <property type="entry name" value="TNASE_3"/>
    <property type="match status" value="1"/>
</dbReference>
<gene>
    <name evidence="7" type="ORF">ACFPQ4_23160</name>
</gene>
<dbReference type="Gene3D" id="2.40.50.90">
    <property type="match status" value="1"/>
</dbReference>
<dbReference type="Proteomes" id="UP001596108">
    <property type="component" value="Unassembled WGS sequence"/>
</dbReference>
<feature type="region of interest" description="Disordered" evidence="4">
    <location>
        <begin position="178"/>
        <end position="211"/>
    </location>
</feature>
<evidence type="ECO:0000256" key="1">
    <source>
        <dbReference type="ARBA" id="ARBA00022722"/>
    </source>
</evidence>
<sequence length="257" mass="28160">MLAWKVAKRRTGLAAAILIATVFALGGCADKTQVIEEVVPDIDAIYDRYPELEGKQAEEAVVKRVVDGDTFETDGGDKVRLIGVNTPEKYGKVEYFGVEASAFSERMLKGKSIYLFKDVSETDRYGRLLRFVFIQGETTMYNETLLNEGYANVMTYAPDVTFAKKFLKLEQQARSGNVGLWNDGEAGAEPDKAEHTEASPADAPSCEQPLIKGNIKSGGKEKIYHVPGGSSYNATKAEVMFCTEEEAVAAGFRKAAR</sequence>
<organism evidence="7 8">
    <name type="scientific">Cohnella yongneupensis</name>
    <dbReference type="NCBI Taxonomy" id="425006"/>
    <lineage>
        <taxon>Bacteria</taxon>
        <taxon>Bacillati</taxon>
        <taxon>Bacillota</taxon>
        <taxon>Bacilli</taxon>
        <taxon>Bacillales</taxon>
        <taxon>Paenibacillaceae</taxon>
        <taxon>Cohnella</taxon>
    </lineage>
</organism>
<dbReference type="InterPro" id="IPR016071">
    <property type="entry name" value="Staphylococal_nuclease_OB-fold"/>
</dbReference>
<dbReference type="InterPro" id="IPR035437">
    <property type="entry name" value="SNase_OB-fold_sf"/>
</dbReference>
<dbReference type="PROSITE" id="PS51257">
    <property type="entry name" value="PROKAR_LIPOPROTEIN"/>
    <property type="match status" value="1"/>
</dbReference>
<evidence type="ECO:0000259" key="6">
    <source>
        <dbReference type="PROSITE" id="PS50830"/>
    </source>
</evidence>